<organism evidence="1">
    <name type="scientific">marine metagenome</name>
    <dbReference type="NCBI Taxonomy" id="408172"/>
    <lineage>
        <taxon>unclassified sequences</taxon>
        <taxon>metagenomes</taxon>
        <taxon>ecological metagenomes</taxon>
    </lineage>
</organism>
<reference evidence="1" key="1">
    <citation type="submission" date="2018-05" db="EMBL/GenBank/DDBJ databases">
        <authorList>
            <person name="Lanie J.A."/>
            <person name="Ng W.-L."/>
            <person name="Kazmierczak K.M."/>
            <person name="Andrzejewski T.M."/>
            <person name="Davidsen T.M."/>
            <person name="Wayne K.J."/>
            <person name="Tettelin H."/>
            <person name="Glass J.I."/>
            <person name="Rusch D."/>
            <person name="Podicherti R."/>
            <person name="Tsui H.-C.T."/>
            <person name="Winkler M.E."/>
        </authorList>
    </citation>
    <scope>NUCLEOTIDE SEQUENCE</scope>
</reference>
<sequence>MTRLRQSDRYGFSCNTWWVGSGFGIPSPKSVPVGYESTQLALSRAVSAGIAIYPTFWANSRELACLAAWAFTYINNGRANGGYVPLVMVNITDILFVEVQRILVFRHYKYNSGSANYSPFSRKLRKDYQWH</sequence>
<name>A0A381TRX8_9ZZZZ</name>
<accession>A0A381TRX8</accession>
<gene>
    <name evidence="1" type="ORF">METZ01_LOCUS71112</name>
</gene>
<protein>
    <submittedName>
        <fullName evidence="1">Uncharacterized protein</fullName>
    </submittedName>
</protein>
<dbReference type="EMBL" id="UINC01004985">
    <property type="protein sequence ID" value="SVA18258.1"/>
    <property type="molecule type" value="Genomic_DNA"/>
</dbReference>
<evidence type="ECO:0000313" key="1">
    <source>
        <dbReference type="EMBL" id="SVA18258.1"/>
    </source>
</evidence>
<dbReference type="AlphaFoldDB" id="A0A381TRX8"/>
<proteinExistence type="predicted"/>